<proteinExistence type="predicted"/>
<keyword evidence="1" id="KW-0732">Signal</keyword>
<keyword evidence="3" id="KW-1185">Reference proteome</keyword>
<dbReference type="SUPFAM" id="SSF56935">
    <property type="entry name" value="Porins"/>
    <property type="match status" value="1"/>
</dbReference>
<evidence type="ECO:0000313" key="2">
    <source>
        <dbReference type="EMBL" id="SHF29978.1"/>
    </source>
</evidence>
<dbReference type="EMBL" id="FQUS01000007">
    <property type="protein sequence ID" value="SHF29978.1"/>
    <property type="molecule type" value="Genomic_DNA"/>
</dbReference>
<gene>
    <name evidence="2" type="ORF">SAMN05443144_10777</name>
</gene>
<dbReference type="RefSeq" id="WP_073062020.1">
    <property type="nucleotide sequence ID" value="NZ_FQUS01000007.1"/>
</dbReference>
<dbReference type="AlphaFoldDB" id="A0A1M5AI74"/>
<dbReference type="STRING" id="1194090.SAMN05443144_10777"/>
<dbReference type="OrthoDB" id="1522111at2"/>
<sequence>MIRLLLSILVFLCCLPWQSTAQYSAEKRDSLNTSILINPNDLLHTIPEWDAVTTDGFTYRVNTGLYGFYGPQPTIYLDDIPIDFSFFNWQNLNMLPSSIEQISRISYSSEPRVYNQTLSRAGYLNLHTPRPDSGLSVYGSFTVGNQIEDPGPWSYDSSKVTPNIDRRGPHYFSGFAYRSSGWYARGQFSLRQHQPTNLNNHHRIGNYSYVDNVWHAVKTTVTNGLAEIGYQSDRWNIRARGLSSNNEEYVFFQPFGREVPSLTGYRQLAVQAARESGPWKVSGRYLAHRKFMDYRLNNKGYDFDWQQLSHHFSLSSRYRQHNMRFRSGASLEISDTRGLQMESQQVVATLFGSLHARLHARHTLDADLNVDIAARETAASFSLSSRHQLTDGWTVEGDIDYDELLYYRQQSSTYWYRHGYTLYSQLGIGIDTPISSQRNRAGSIQLTNRIRLAPSTSFHFKGQALHHYALNIPWQVVALHEQQFQGLYTQPQDLEFTSEEGNRFNLRLGLSQQLNSRLSHQFNVMMQYTLSGTNRYRSYWQQTPQNRMTYEFNIQPASDLSFSLLTAYRSSSQWKEYQNLDGKRYRSLQPQYPLQYGTFRTRTPSFLKVDITAKKWFWNQRLATTFSVRNLLNTEVRYHTLGLDKALQFVIKASLTL</sequence>
<name>A0A1M5AI74_9BACT</name>
<evidence type="ECO:0008006" key="4">
    <source>
        <dbReference type="Google" id="ProtNLM"/>
    </source>
</evidence>
<feature type="signal peptide" evidence="1">
    <location>
        <begin position="1"/>
        <end position="21"/>
    </location>
</feature>
<evidence type="ECO:0000256" key="1">
    <source>
        <dbReference type="SAM" id="SignalP"/>
    </source>
</evidence>
<evidence type="ECO:0000313" key="3">
    <source>
        <dbReference type="Proteomes" id="UP000184041"/>
    </source>
</evidence>
<reference evidence="2 3" key="1">
    <citation type="submission" date="2016-11" db="EMBL/GenBank/DDBJ databases">
        <authorList>
            <person name="Jaros S."/>
            <person name="Januszkiewicz K."/>
            <person name="Wedrychowicz H."/>
        </authorList>
    </citation>
    <scope>NUCLEOTIDE SEQUENCE [LARGE SCALE GENOMIC DNA]</scope>
    <source>
        <strain evidence="2 3">DSM 21986</strain>
    </source>
</reference>
<dbReference type="Proteomes" id="UP000184041">
    <property type="component" value="Unassembled WGS sequence"/>
</dbReference>
<organism evidence="2 3">
    <name type="scientific">Fodinibius roseus</name>
    <dbReference type="NCBI Taxonomy" id="1194090"/>
    <lineage>
        <taxon>Bacteria</taxon>
        <taxon>Pseudomonadati</taxon>
        <taxon>Balneolota</taxon>
        <taxon>Balneolia</taxon>
        <taxon>Balneolales</taxon>
        <taxon>Balneolaceae</taxon>
        <taxon>Fodinibius</taxon>
    </lineage>
</organism>
<feature type="chain" id="PRO_5009908781" description="Outer membrane receptor proteins, mostly Fe transport" evidence="1">
    <location>
        <begin position="22"/>
        <end position="657"/>
    </location>
</feature>
<protein>
    <recommendedName>
        <fullName evidence="4">Outer membrane receptor proteins, mostly Fe transport</fullName>
    </recommendedName>
</protein>
<accession>A0A1M5AI74</accession>